<feature type="transmembrane region" description="Helical" evidence="1">
    <location>
        <begin position="159"/>
        <end position="182"/>
    </location>
</feature>
<name>A0A6G6Y197_9SPHN</name>
<evidence type="ECO:0000313" key="2">
    <source>
        <dbReference type="EMBL" id="QIG78383.1"/>
    </source>
</evidence>
<gene>
    <name evidence="2" type="ORF">G5C33_00285</name>
</gene>
<organism evidence="2 3">
    <name type="scientific">Stakelama tenebrarum</name>
    <dbReference type="NCBI Taxonomy" id="2711215"/>
    <lineage>
        <taxon>Bacteria</taxon>
        <taxon>Pseudomonadati</taxon>
        <taxon>Pseudomonadota</taxon>
        <taxon>Alphaproteobacteria</taxon>
        <taxon>Sphingomonadales</taxon>
        <taxon>Sphingomonadaceae</taxon>
        <taxon>Stakelama</taxon>
    </lineage>
</organism>
<dbReference type="EMBL" id="CP049109">
    <property type="protein sequence ID" value="QIG78383.1"/>
    <property type="molecule type" value="Genomic_DNA"/>
</dbReference>
<keyword evidence="1" id="KW-0472">Membrane</keyword>
<keyword evidence="1" id="KW-1133">Transmembrane helix</keyword>
<reference evidence="2 3" key="1">
    <citation type="submission" date="2020-02" db="EMBL/GenBank/DDBJ databases">
        <authorList>
            <person name="Zheng R.K."/>
            <person name="Sun C.M."/>
        </authorList>
    </citation>
    <scope>NUCLEOTIDE SEQUENCE [LARGE SCALE GENOMIC DNA]</scope>
    <source>
        <strain evidence="3">zrk23</strain>
    </source>
</reference>
<feature type="transmembrane region" description="Helical" evidence="1">
    <location>
        <begin position="194"/>
        <end position="213"/>
    </location>
</feature>
<dbReference type="RefSeq" id="WP_165325382.1">
    <property type="nucleotide sequence ID" value="NZ_CP049109.1"/>
</dbReference>
<keyword evidence="1" id="KW-0812">Transmembrane</keyword>
<protein>
    <submittedName>
        <fullName evidence="2">Uncharacterized protein</fullName>
    </submittedName>
</protein>
<dbReference type="KEGG" id="spzr:G5C33_00285"/>
<feature type="transmembrane region" description="Helical" evidence="1">
    <location>
        <begin position="13"/>
        <end position="31"/>
    </location>
</feature>
<evidence type="ECO:0000313" key="3">
    <source>
        <dbReference type="Proteomes" id="UP000501568"/>
    </source>
</evidence>
<sequence>MPNDSRKRGYIRLATRFVIGMVGGFGLGYGAARLGWISLMKEQDWALDEVVSMGLALGLLLMGLFALYATSSTERYARLMPNRAEPDEPVEPADLKGGTAQAIVLILAGIMLPVPVILAHMDVAVELRWAAAAAIGVLLVVESWFNWKVWREADELSRAVIAGAGAASFWAMQLLLFVWAMLAKLALVPDLTSWGAITLLLFVYLVASGIVGVRRGLSAG</sequence>
<proteinExistence type="predicted"/>
<keyword evidence="3" id="KW-1185">Reference proteome</keyword>
<dbReference type="AlphaFoldDB" id="A0A6G6Y197"/>
<accession>A0A6G6Y197</accession>
<evidence type="ECO:0000256" key="1">
    <source>
        <dbReference type="SAM" id="Phobius"/>
    </source>
</evidence>
<feature type="transmembrane region" description="Helical" evidence="1">
    <location>
        <begin position="51"/>
        <end position="70"/>
    </location>
</feature>
<dbReference type="Proteomes" id="UP000501568">
    <property type="component" value="Chromosome"/>
</dbReference>
<feature type="transmembrane region" description="Helical" evidence="1">
    <location>
        <begin position="102"/>
        <end position="121"/>
    </location>
</feature>
<feature type="transmembrane region" description="Helical" evidence="1">
    <location>
        <begin position="127"/>
        <end position="147"/>
    </location>
</feature>